<dbReference type="SUPFAM" id="SSF81901">
    <property type="entry name" value="HCP-like"/>
    <property type="match status" value="1"/>
</dbReference>
<evidence type="ECO:0000256" key="1">
    <source>
        <dbReference type="ARBA" id="ARBA00038101"/>
    </source>
</evidence>
<evidence type="ECO:0000256" key="2">
    <source>
        <dbReference type="SAM" id="MobiDB-lite"/>
    </source>
</evidence>
<feature type="compositionally biased region" description="Basic and acidic residues" evidence="2">
    <location>
        <begin position="30"/>
        <end position="42"/>
    </location>
</feature>
<dbReference type="InterPro" id="IPR006597">
    <property type="entry name" value="Sel1-like"/>
</dbReference>
<gene>
    <name evidence="4" type="ORF">EGYM00163_LOCUS331</name>
</gene>
<dbReference type="Pfam" id="PF04969">
    <property type="entry name" value="CS"/>
    <property type="match status" value="1"/>
</dbReference>
<dbReference type="CDD" id="cd06467">
    <property type="entry name" value="p23_NUDC_like"/>
    <property type="match status" value="1"/>
</dbReference>
<feature type="compositionally biased region" description="Basic and acidic residues" evidence="2">
    <location>
        <begin position="155"/>
        <end position="166"/>
    </location>
</feature>
<dbReference type="InterPro" id="IPR007052">
    <property type="entry name" value="CS_dom"/>
</dbReference>
<dbReference type="SMART" id="SM00671">
    <property type="entry name" value="SEL1"/>
    <property type="match status" value="3"/>
</dbReference>
<comment type="similarity">
    <text evidence="1">Belongs to the sel-1 family.</text>
</comment>
<dbReference type="Pfam" id="PF08238">
    <property type="entry name" value="Sel1"/>
    <property type="match status" value="3"/>
</dbReference>
<feature type="compositionally biased region" description="Pro residues" evidence="2">
    <location>
        <begin position="168"/>
        <end position="180"/>
    </location>
</feature>
<organism evidence="4">
    <name type="scientific">Eutreptiella gymnastica</name>
    <dbReference type="NCBI Taxonomy" id="73025"/>
    <lineage>
        <taxon>Eukaryota</taxon>
        <taxon>Discoba</taxon>
        <taxon>Euglenozoa</taxon>
        <taxon>Euglenida</taxon>
        <taxon>Spirocuta</taxon>
        <taxon>Euglenophyceae</taxon>
        <taxon>Eutreptiales</taxon>
        <taxon>Eutreptiaceae</taxon>
        <taxon>Eutreptiella</taxon>
    </lineage>
</organism>
<dbReference type="InterPro" id="IPR008978">
    <property type="entry name" value="HSP20-like_chaperone"/>
</dbReference>
<feature type="region of interest" description="Disordered" evidence="2">
    <location>
        <begin position="1"/>
        <end position="182"/>
    </location>
</feature>
<feature type="compositionally biased region" description="Basic and acidic residues" evidence="2">
    <location>
        <begin position="127"/>
        <end position="139"/>
    </location>
</feature>
<protein>
    <recommendedName>
        <fullName evidence="3">CS domain-containing protein</fullName>
    </recommendedName>
</protein>
<dbReference type="SUPFAM" id="SSF49764">
    <property type="entry name" value="HSP20-like chaperones"/>
    <property type="match status" value="1"/>
</dbReference>
<dbReference type="EMBL" id="HBJA01001288">
    <property type="protein sequence ID" value="CAE0789218.1"/>
    <property type="molecule type" value="Transcribed_RNA"/>
</dbReference>
<dbReference type="InterPro" id="IPR050767">
    <property type="entry name" value="Sel1_AlgK"/>
</dbReference>
<dbReference type="PANTHER" id="PTHR11102:SF160">
    <property type="entry name" value="ERAD-ASSOCIATED E3 UBIQUITIN-PROTEIN LIGASE COMPONENT HRD3"/>
    <property type="match status" value="1"/>
</dbReference>
<sequence>MATNEEVPVGGATTEDTNDGTPQAPGEASEDVKEEGVMHVEEAVTQENQEASQNDETDGVAEPAATSEATTCADVEMPNSESTEESKREDQTDGTLAPSGMGSANEGNEGASVETENANEGAGVQMEKSEATEASKQEVENVTEGATAETDGSEAIEHTKEPEEKPLAAPPTPYVEPPAPIETDAEKQRIIDAEKRLETLKWSWEQTEKALTIRITLPENVVTRSLNVVIKKKELVVQIAGAPFVSWQLFGPVVVMGEDDPQWTVTSAKDGSKVLEFDLPKVDAGMWHFLIKQKMPSTYFFSPDEVAKMWEEDRAGLPPKPVTNEDPSLVFGPDGIKLNPEIEESSKADEALTAMQLYQKGLTCFRQGSTEFNEGLRMLRVCALKHDLVEASLFLFEVYAGDTFYGVPKDFPKGFWFLRTAADKTQDHRCYLTLASHYEHGLLGLPASFGQAVKYYQKAASQGQATAMSHLADMLMRGKCINAQAVAKEERKRPDMAKALLEAAQRRGCPQSYVTMGDFMLQDFPGFPRDLVKAEACYEKAKALYPDLKAAIPMKELAAMKRAEAEAKNPKTLEPEEVPAATPATEKAIETAMAKAKQQQERAMQERLKKIGRAVDQAHNRCPRAQCPSCRIHVRAWLLGEGGHSGSLVCPGAVAADPKCRWAWRTEVDSAQRMALGQESALHPPLYVPFGGGMRGGYVPFFGWGFLP</sequence>
<dbReference type="InterPro" id="IPR011990">
    <property type="entry name" value="TPR-like_helical_dom_sf"/>
</dbReference>
<name>A0A7S4C864_9EUGL</name>
<feature type="domain" description="CS" evidence="3">
    <location>
        <begin position="197"/>
        <end position="291"/>
    </location>
</feature>
<evidence type="ECO:0000259" key="3">
    <source>
        <dbReference type="PROSITE" id="PS51203"/>
    </source>
</evidence>
<dbReference type="PANTHER" id="PTHR11102">
    <property type="entry name" value="SEL-1-LIKE PROTEIN"/>
    <property type="match status" value="1"/>
</dbReference>
<dbReference type="Gene3D" id="2.60.40.790">
    <property type="match status" value="1"/>
</dbReference>
<proteinExistence type="inferred from homology"/>
<dbReference type="Gene3D" id="1.25.40.10">
    <property type="entry name" value="Tetratricopeptide repeat domain"/>
    <property type="match status" value="1"/>
</dbReference>
<dbReference type="PROSITE" id="PS51203">
    <property type="entry name" value="CS"/>
    <property type="match status" value="1"/>
</dbReference>
<reference evidence="4" key="1">
    <citation type="submission" date="2021-01" db="EMBL/GenBank/DDBJ databases">
        <authorList>
            <person name="Corre E."/>
            <person name="Pelletier E."/>
            <person name="Niang G."/>
            <person name="Scheremetjew M."/>
            <person name="Finn R."/>
            <person name="Kale V."/>
            <person name="Holt S."/>
            <person name="Cochrane G."/>
            <person name="Meng A."/>
            <person name="Brown T."/>
            <person name="Cohen L."/>
        </authorList>
    </citation>
    <scope>NUCLEOTIDE SEQUENCE</scope>
    <source>
        <strain evidence="4">CCMP1594</strain>
    </source>
</reference>
<dbReference type="AlphaFoldDB" id="A0A7S4C864"/>
<accession>A0A7S4C864</accession>
<evidence type="ECO:0000313" key="4">
    <source>
        <dbReference type="EMBL" id="CAE0789218.1"/>
    </source>
</evidence>